<dbReference type="SUPFAM" id="SSF81324">
    <property type="entry name" value="Voltage-gated potassium channels"/>
    <property type="match status" value="1"/>
</dbReference>
<evidence type="ECO:0000256" key="2">
    <source>
        <dbReference type="ARBA" id="ARBA00022448"/>
    </source>
</evidence>
<evidence type="ECO:0000313" key="10">
    <source>
        <dbReference type="EMBL" id="NEE01474.1"/>
    </source>
</evidence>
<accession>A0A6L9SA14</accession>
<keyword evidence="4 8" id="KW-1133">Transmembrane helix</keyword>
<dbReference type="PANTHER" id="PTHR11003">
    <property type="entry name" value="POTASSIUM CHANNEL, SUBFAMILY K"/>
    <property type="match status" value="1"/>
</dbReference>
<dbReference type="Gene3D" id="1.10.287.70">
    <property type="match status" value="1"/>
</dbReference>
<dbReference type="GO" id="GO:0030322">
    <property type="term" value="P:stabilization of membrane potential"/>
    <property type="evidence" value="ECO:0007669"/>
    <property type="project" value="TreeGrafter"/>
</dbReference>
<comment type="subcellular location">
    <subcellularLocation>
        <location evidence="1">Membrane</location>
        <topology evidence="1">Multi-pass membrane protein</topology>
    </subcellularLocation>
</comment>
<reference evidence="10 11" key="1">
    <citation type="submission" date="2020-02" db="EMBL/GenBank/DDBJ databases">
        <authorList>
            <person name="Li X.-J."/>
            <person name="Han X.-M."/>
        </authorList>
    </citation>
    <scope>NUCLEOTIDE SEQUENCE [LARGE SCALE GENOMIC DNA]</scope>
    <source>
        <strain evidence="10 11">CCTCC AB 2017055</strain>
    </source>
</reference>
<organism evidence="10 11">
    <name type="scientific">Phytoactinopolyspora halotolerans</name>
    <dbReference type="NCBI Taxonomy" id="1981512"/>
    <lineage>
        <taxon>Bacteria</taxon>
        <taxon>Bacillati</taxon>
        <taxon>Actinomycetota</taxon>
        <taxon>Actinomycetes</taxon>
        <taxon>Jiangellales</taxon>
        <taxon>Jiangellaceae</taxon>
        <taxon>Phytoactinopolyspora</taxon>
    </lineage>
</organism>
<evidence type="ECO:0000313" key="11">
    <source>
        <dbReference type="Proteomes" id="UP000475214"/>
    </source>
</evidence>
<dbReference type="InterPro" id="IPR013099">
    <property type="entry name" value="K_chnl_dom"/>
</dbReference>
<evidence type="ECO:0000256" key="1">
    <source>
        <dbReference type="ARBA" id="ARBA00004141"/>
    </source>
</evidence>
<feature type="domain" description="Potassium channel" evidence="9">
    <location>
        <begin position="2"/>
        <end position="67"/>
    </location>
</feature>
<dbReference type="EMBL" id="JAAGOA010000009">
    <property type="protein sequence ID" value="NEE01474.1"/>
    <property type="molecule type" value="Genomic_DNA"/>
</dbReference>
<evidence type="ECO:0000259" key="9">
    <source>
        <dbReference type="Pfam" id="PF07885"/>
    </source>
</evidence>
<dbReference type="InterPro" id="IPR003280">
    <property type="entry name" value="2pore_dom_K_chnl"/>
</dbReference>
<evidence type="ECO:0000256" key="7">
    <source>
        <dbReference type="ARBA" id="ARBA00023303"/>
    </source>
</evidence>
<evidence type="ECO:0000256" key="8">
    <source>
        <dbReference type="SAM" id="Phobius"/>
    </source>
</evidence>
<dbReference type="PANTHER" id="PTHR11003:SF291">
    <property type="entry name" value="IP11374P"/>
    <property type="match status" value="1"/>
</dbReference>
<dbReference type="AlphaFoldDB" id="A0A6L9SA14"/>
<dbReference type="GO" id="GO:0022841">
    <property type="term" value="F:potassium ion leak channel activity"/>
    <property type="evidence" value="ECO:0007669"/>
    <property type="project" value="TreeGrafter"/>
</dbReference>
<feature type="transmembrane region" description="Helical" evidence="8">
    <location>
        <begin position="43"/>
        <end position="68"/>
    </location>
</feature>
<dbReference type="GO" id="GO:0005886">
    <property type="term" value="C:plasma membrane"/>
    <property type="evidence" value="ECO:0007669"/>
    <property type="project" value="TreeGrafter"/>
</dbReference>
<evidence type="ECO:0000256" key="3">
    <source>
        <dbReference type="ARBA" id="ARBA00022692"/>
    </source>
</evidence>
<keyword evidence="2" id="KW-0813">Transport</keyword>
<gene>
    <name evidence="10" type="ORF">G1H10_14965</name>
</gene>
<name>A0A6L9SA14_9ACTN</name>
<feature type="transmembrane region" description="Helical" evidence="8">
    <location>
        <begin position="12"/>
        <end position="31"/>
    </location>
</feature>
<dbReference type="Proteomes" id="UP000475214">
    <property type="component" value="Unassembled WGS sequence"/>
</dbReference>
<evidence type="ECO:0000256" key="6">
    <source>
        <dbReference type="ARBA" id="ARBA00023136"/>
    </source>
</evidence>
<dbReference type="GO" id="GO:0015271">
    <property type="term" value="F:outward rectifier potassium channel activity"/>
    <property type="evidence" value="ECO:0007669"/>
    <property type="project" value="TreeGrafter"/>
</dbReference>
<keyword evidence="11" id="KW-1185">Reference proteome</keyword>
<sequence length="88" mass="9418">MSATVFYSLTEGWSVLDSLYFSVVTGLTIGYGDLAPEQAVSKVFTMIYALLSVGLFVTFGTTLARAVISGRGRPGRTRHHKDDGSPTA</sequence>
<protein>
    <submittedName>
        <fullName evidence="10">Two pore domain potassium channel family protein</fullName>
    </submittedName>
</protein>
<evidence type="ECO:0000256" key="5">
    <source>
        <dbReference type="ARBA" id="ARBA00023065"/>
    </source>
</evidence>
<keyword evidence="5" id="KW-0406">Ion transport</keyword>
<comment type="caution">
    <text evidence="10">The sequence shown here is derived from an EMBL/GenBank/DDBJ whole genome shotgun (WGS) entry which is preliminary data.</text>
</comment>
<evidence type="ECO:0000256" key="4">
    <source>
        <dbReference type="ARBA" id="ARBA00022989"/>
    </source>
</evidence>
<keyword evidence="3 8" id="KW-0812">Transmembrane</keyword>
<proteinExistence type="predicted"/>
<dbReference type="Pfam" id="PF07885">
    <property type="entry name" value="Ion_trans_2"/>
    <property type="match status" value="1"/>
</dbReference>
<keyword evidence="6 8" id="KW-0472">Membrane</keyword>
<keyword evidence="7 10" id="KW-0407">Ion channel</keyword>